<comment type="caution">
    <text evidence="1">The sequence shown here is derived from an EMBL/GenBank/DDBJ whole genome shotgun (WGS) entry which is preliminary data.</text>
</comment>
<accession>A0A0R0CTK9</accession>
<dbReference type="PATRIC" id="fig|344882.3.peg.2996"/>
<reference evidence="1 2" key="1">
    <citation type="submission" date="2015-05" db="EMBL/GenBank/DDBJ databases">
        <title>Genome sequencing and analysis of members of genus Stenotrophomonas.</title>
        <authorList>
            <person name="Patil P.P."/>
            <person name="Midha S."/>
            <person name="Patil P.B."/>
        </authorList>
    </citation>
    <scope>NUCLEOTIDE SEQUENCE [LARGE SCALE GENOMIC DNA]</scope>
    <source>
        <strain evidence="1 2">DSM 21858</strain>
    </source>
</reference>
<sequence length="99" mass="11310">MWVFVLEARPLPNTADSVAYGGAYVLCYQMPGLSHDPLQHASHFLREAGWEVIGVQESPELTLREDAPDEEHFDQALLEDEAYIFHQWEVDDAGDETRH</sequence>
<organism evidence="1 2">
    <name type="scientific">Pseudoxanthomonas dokdonensis</name>
    <dbReference type="NCBI Taxonomy" id="344882"/>
    <lineage>
        <taxon>Bacteria</taxon>
        <taxon>Pseudomonadati</taxon>
        <taxon>Pseudomonadota</taxon>
        <taxon>Gammaproteobacteria</taxon>
        <taxon>Lysobacterales</taxon>
        <taxon>Lysobacteraceae</taxon>
        <taxon>Pseudoxanthomonas</taxon>
    </lineage>
</organism>
<name>A0A0R0CTK9_9GAMM</name>
<dbReference type="AlphaFoldDB" id="A0A0R0CTK9"/>
<keyword evidence="2" id="KW-1185">Reference proteome</keyword>
<gene>
    <name evidence="1" type="ORF">ABB29_08220</name>
</gene>
<evidence type="ECO:0000313" key="1">
    <source>
        <dbReference type="EMBL" id="KRG69778.1"/>
    </source>
</evidence>
<dbReference type="Proteomes" id="UP000052052">
    <property type="component" value="Unassembled WGS sequence"/>
</dbReference>
<dbReference type="OrthoDB" id="5985311at2"/>
<evidence type="ECO:0000313" key="2">
    <source>
        <dbReference type="Proteomes" id="UP000052052"/>
    </source>
</evidence>
<dbReference type="EMBL" id="LDJL01000008">
    <property type="protein sequence ID" value="KRG69778.1"/>
    <property type="molecule type" value="Genomic_DNA"/>
</dbReference>
<proteinExistence type="predicted"/>
<dbReference type="RefSeq" id="WP_057658156.1">
    <property type="nucleotide sequence ID" value="NZ_LDJL01000008.1"/>
</dbReference>
<protein>
    <submittedName>
        <fullName evidence="1">Uncharacterized protein</fullName>
    </submittedName>
</protein>
<dbReference type="STRING" id="344882.ABB29_08220"/>